<feature type="region of interest" description="Disordered" evidence="1">
    <location>
        <begin position="247"/>
        <end position="280"/>
    </location>
</feature>
<sequence>MLWFNRQAKGNASGKEVVEPTTLEVSFDENILALKVGQLMEAVNDHGGLEAFVEAIETKHQLFARGLTPEALDTMDVAAVTTLLETVFPSRRRLRPVVASMDQEALVGAVRELIHGRGQLGDRMAAFVEAFPVAEDKKARRAAADFGAELLHFRDPERYPLMTRWVWDVNTVSGSAREFIAGNDTMTEIPLGSDPGTYEGIRSGIAELLTGQGFYRDLPYLVDLVLAWAYADYMRAMSSSMGLMKSEFGGDDDPTEPARKLLGIDAGPQRQEPEQNETVH</sequence>
<dbReference type="Proteomes" id="UP000198611">
    <property type="component" value="Unassembled WGS sequence"/>
</dbReference>
<accession>A0A1I1W8Q1</accession>
<organism evidence="2 3">
    <name type="scientific">Thiohalospira halophila DSM 15071</name>
    <dbReference type="NCBI Taxonomy" id="1123397"/>
    <lineage>
        <taxon>Bacteria</taxon>
        <taxon>Pseudomonadati</taxon>
        <taxon>Pseudomonadota</taxon>
        <taxon>Gammaproteobacteria</taxon>
        <taxon>Thiohalospirales</taxon>
        <taxon>Thiohalospiraceae</taxon>
        <taxon>Thiohalospira</taxon>
    </lineage>
</organism>
<evidence type="ECO:0000256" key="1">
    <source>
        <dbReference type="SAM" id="MobiDB-lite"/>
    </source>
</evidence>
<dbReference type="AlphaFoldDB" id="A0A1I1W8Q1"/>
<dbReference type="STRING" id="1123397.SAMN05660831_02555"/>
<gene>
    <name evidence="2" type="ORF">SAMN05660831_02555</name>
</gene>
<evidence type="ECO:0000313" key="3">
    <source>
        <dbReference type="Proteomes" id="UP000198611"/>
    </source>
</evidence>
<proteinExistence type="predicted"/>
<name>A0A1I1W8Q1_9GAMM</name>
<evidence type="ECO:0000313" key="2">
    <source>
        <dbReference type="EMBL" id="SFD89793.1"/>
    </source>
</evidence>
<dbReference type="RefSeq" id="WP_143613285.1">
    <property type="nucleotide sequence ID" value="NZ_FOMJ01000012.1"/>
</dbReference>
<keyword evidence="3" id="KW-1185">Reference proteome</keyword>
<feature type="compositionally biased region" description="Basic and acidic residues" evidence="1">
    <location>
        <begin position="271"/>
        <end position="280"/>
    </location>
</feature>
<protein>
    <submittedName>
        <fullName evidence="2">Uncharacterized protein</fullName>
    </submittedName>
</protein>
<dbReference type="OrthoDB" id="5791859at2"/>
<dbReference type="EMBL" id="FOMJ01000012">
    <property type="protein sequence ID" value="SFD89793.1"/>
    <property type="molecule type" value="Genomic_DNA"/>
</dbReference>
<reference evidence="2 3" key="1">
    <citation type="submission" date="2016-10" db="EMBL/GenBank/DDBJ databases">
        <authorList>
            <person name="de Groot N.N."/>
        </authorList>
    </citation>
    <scope>NUCLEOTIDE SEQUENCE [LARGE SCALE GENOMIC DNA]</scope>
    <source>
        <strain evidence="2 3">HL3</strain>
    </source>
</reference>